<reference evidence="5 6" key="1">
    <citation type="journal article" date="2016" name="Nat. Commun.">
        <title>Thousands of microbial genomes shed light on interconnected biogeochemical processes in an aquifer system.</title>
        <authorList>
            <person name="Anantharaman K."/>
            <person name="Brown C.T."/>
            <person name="Hug L.A."/>
            <person name="Sharon I."/>
            <person name="Castelle C.J."/>
            <person name="Probst A.J."/>
            <person name="Thomas B.C."/>
            <person name="Singh A."/>
            <person name="Wilkins M.J."/>
            <person name="Karaoz U."/>
            <person name="Brodie E.L."/>
            <person name="Williams K.H."/>
            <person name="Hubbard S.S."/>
            <person name="Banfield J.F."/>
        </authorList>
    </citation>
    <scope>NUCLEOTIDE SEQUENCE [LARGE SCALE GENOMIC DNA]</scope>
</reference>
<dbReference type="PANTHER" id="PTHR30050">
    <property type="entry name" value="CHROMOSOMAL REPLICATION INITIATOR PROTEIN DNAA"/>
    <property type="match status" value="1"/>
</dbReference>
<evidence type="ECO:0000259" key="4">
    <source>
        <dbReference type="SMART" id="SM00382"/>
    </source>
</evidence>
<dbReference type="InterPro" id="IPR027417">
    <property type="entry name" value="P-loop_NTPase"/>
</dbReference>
<feature type="domain" description="AAA+ ATPase" evidence="4">
    <location>
        <begin position="95"/>
        <end position="227"/>
    </location>
</feature>
<dbReference type="SUPFAM" id="SSF52540">
    <property type="entry name" value="P-loop containing nucleoside triphosphate hydrolases"/>
    <property type="match status" value="1"/>
</dbReference>
<dbReference type="InterPro" id="IPR003593">
    <property type="entry name" value="AAA+_ATPase"/>
</dbReference>
<evidence type="ECO:0000313" key="5">
    <source>
        <dbReference type="EMBL" id="OGK58189.1"/>
    </source>
</evidence>
<proteinExistence type="inferred from homology"/>
<keyword evidence="3" id="KW-0067">ATP-binding</keyword>
<dbReference type="PANTHER" id="PTHR30050:SF4">
    <property type="entry name" value="ATP-BINDING PROTEIN RV3427C IN INSERTION SEQUENCE-RELATED"/>
    <property type="match status" value="1"/>
</dbReference>
<dbReference type="NCBIfam" id="NF038214">
    <property type="entry name" value="IS21_help_AAA"/>
    <property type="match status" value="1"/>
</dbReference>
<dbReference type="InterPro" id="IPR047661">
    <property type="entry name" value="IstB"/>
</dbReference>
<evidence type="ECO:0000256" key="2">
    <source>
        <dbReference type="ARBA" id="ARBA00022741"/>
    </source>
</evidence>
<dbReference type="CDD" id="cd00009">
    <property type="entry name" value="AAA"/>
    <property type="match status" value="1"/>
</dbReference>
<name>A0A1F7JRE3_9BACT</name>
<dbReference type="AlphaFoldDB" id="A0A1F7JRE3"/>
<comment type="similarity">
    <text evidence="1">Belongs to the IS21/IS1162 putative ATP-binding protein family.</text>
</comment>
<comment type="caution">
    <text evidence="5">The sequence shown here is derived from an EMBL/GenBank/DDBJ whole genome shotgun (WGS) entry which is preliminary data.</text>
</comment>
<organism evidence="5 6">
    <name type="scientific">Candidatus Roizmanbacteria bacterium RIFCSPLOWO2_02_FULL_41_9</name>
    <dbReference type="NCBI Taxonomy" id="1802077"/>
    <lineage>
        <taxon>Bacteria</taxon>
        <taxon>Candidatus Roizmaniibacteriota</taxon>
    </lineage>
</organism>
<protein>
    <submittedName>
        <fullName evidence="5">AAA family ATPase</fullName>
    </submittedName>
</protein>
<sequence length="243" mass="27936">MSALTYLKQFRLAGMVKSLELRLTEAAGNNLSHREFLDILLEDEKTNREDNRRKKLYGRAKVPVQKHIDEFDFAFQPSIKKQEILNLATCAFIPKGENIVFVGQPGTGKTHLAIALGLKALGYGYVILFTTAHDMITTLQAARADHTYRRKIEYYTKPDLLILDELGYKTLAATTVEDFFEIISKRYEKKSTIITSNKEFPAWDSIFFDKTLTTAIIDRIIHHCHTVIIKGESYRFQNRRKDG</sequence>
<dbReference type="Gene3D" id="3.40.50.300">
    <property type="entry name" value="P-loop containing nucleotide triphosphate hydrolases"/>
    <property type="match status" value="1"/>
</dbReference>
<evidence type="ECO:0000313" key="6">
    <source>
        <dbReference type="Proteomes" id="UP000178039"/>
    </source>
</evidence>
<keyword evidence="2" id="KW-0547">Nucleotide-binding</keyword>
<evidence type="ECO:0000256" key="3">
    <source>
        <dbReference type="ARBA" id="ARBA00022840"/>
    </source>
</evidence>
<dbReference type="GO" id="GO:0006260">
    <property type="term" value="P:DNA replication"/>
    <property type="evidence" value="ECO:0007669"/>
    <property type="project" value="TreeGrafter"/>
</dbReference>
<dbReference type="InterPro" id="IPR002611">
    <property type="entry name" value="IstB_ATP-bd"/>
</dbReference>
<dbReference type="GO" id="GO:0005524">
    <property type="term" value="F:ATP binding"/>
    <property type="evidence" value="ECO:0007669"/>
    <property type="project" value="UniProtKB-KW"/>
</dbReference>
<dbReference type="Proteomes" id="UP000178039">
    <property type="component" value="Unassembled WGS sequence"/>
</dbReference>
<evidence type="ECO:0000256" key="1">
    <source>
        <dbReference type="ARBA" id="ARBA00008059"/>
    </source>
</evidence>
<dbReference type="SMART" id="SM00382">
    <property type="entry name" value="AAA"/>
    <property type="match status" value="1"/>
</dbReference>
<dbReference type="InterPro" id="IPR028350">
    <property type="entry name" value="DNAC/IstB-like"/>
</dbReference>
<dbReference type="PIRSF" id="PIRSF003073">
    <property type="entry name" value="DNAC_TnpB_IstB"/>
    <property type="match status" value="1"/>
</dbReference>
<gene>
    <name evidence="5" type="ORF">A3H86_02970</name>
</gene>
<accession>A0A1F7JRE3</accession>
<dbReference type="EMBL" id="MGBB01000021">
    <property type="protein sequence ID" value="OGK58189.1"/>
    <property type="molecule type" value="Genomic_DNA"/>
</dbReference>
<dbReference type="Pfam" id="PF01695">
    <property type="entry name" value="IstB_IS21"/>
    <property type="match status" value="1"/>
</dbReference>